<proteinExistence type="predicted"/>
<keyword evidence="3" id="KW-0812">Transmembrane</keyword>
<dbReference type="OrthoDB" id="154054at2"/>
<organism evidence="4 5">
    <name type="scientific">Paraclostridium sordellii</name>
    <name type="common">Clostridium sordellii</name>
    <dbReference type="NCBI Taxonomy" id="1505"/>
    <lineage>
        <taxon>Bacteria</taxon>
        <taxon>Bacillati</taxon>
        <taxon>Bacillota</taxon>
        <taxon>Clostridia</taxon>
        <taxon>Peptostreptococcales</taxon>
        <taxon>Peptostreptococcaceae</taxon>
        <taxon>Paraclostridium</taxon>
    </lineage>
</organism>
<dbReference type="InterPro" id="IPR042000">
    <property type="entry name" value="Sortase_D_2"/>
</dbReference>
<feature type="active site" description="Proton donor/acceptor" evidence="2">
    <location>
        <position position="105"/>
    </location>
</feature>
<sequence length="186" mass="20939">MKRILGKILIVLGICIIGLVLYLNYNTSKINKQMVEEYRNAVKHEKIKNDEYSIGDVIGILNIPKINLEVAIKRGVDNKVLKDAVGHFENTSMPGDYGNFAVAGHRAYTSNKFFSNLDEVQIGDEIHVLSQGKNFKYKVNNIDVVTPDKVDVINSNNKNKKEITLVTCTPKYTGSHRLIVKGEYVK</sequence>
<dbReference type="Gene3D" id="2.40.260.10">
    <property type="entry name" value="Sortase"/>
    <property type="match status" value="1"/>
</dbReference>
<dbReference type="EMBL" id="CEKZ01000025">
    <property type="protein sequence ID" value="CEQ05378.1"/>
    <property type="molecule type" value="Genomic_DNA"/>
</dbReference>
<dbReference type="GO" id="GO:0016787">
    <property type="term" value="F:hydrolase activity"/>
    <property type="evidence" value="ECO:0007669"/>
    <property type="project" value="UniProtKB-KW"/>
</dbReference>
<protein>
    <submittedName>
        <fullName evidence="4">Sortase family protein</fullName>
    </submittedName>
</protein>
<feature type="active site" description="Acyl-thioester intermediate" evidence="2">
    <location>
        <position position="168"/>
    </location>
</feature>
<dbReference type="AlphaFoldDB" id="A0A0C7R7Y1"/>
<evidence type="ECO:0000256" key="3">
    <source>
        <dbReference type="SAM" id="Phobius"/>
    </source>
</evidence>
<feature type="transmembrane region" description="Helical" evidence="3">
    <location>
        <begin position="6"/>
        <end position="25"/>
    </location>
</feature>
<name>A0A0C7R7Y1_PARSO</name>
<dbReference type="InterPro" id="IPR023365">
    <property type="entry name" value="Sortase_dom-sf"/>
</dbReference>
<evidence type="ECO:0000256" key="1">
    <source>
        <dbReference type="ARBA" id="ARBA00022801"/>
    </source>
</evidence>
<dbReference type="RefSeq" id="WP_055343169.1">
    <property type="nucleotide sequence ID" value="NZ_CDNI01000025.1"/>
</dbReference>
<evidence type="ECO:0000313" key="4">
    <source>
        <dbReference type="EMBL" id="CEQ05378.1"/>
    </source>
</evidence>
<dbReference type="InterPro" id="IPR005754">
    <property type="entry name" value="Sortase"/>
</dbReference>
<keyword evidence="3" id="KW-1133">Transmembrane helix</keyword>
<dbReference type="SUPFAM" id="SSF63817">
    <property type="entry name" value="Sortase"/>
    <property type="match status" value="1"/>
</dbReference>
<gene>
    <name evidence="4" type="ORF">R28058_30691</name>
</gene>
<keyword evidence="3" id="KW-0472">Membrane</keyword>
<evidence type="ECO:0000313" key="5">
    <source>
        <dbReference type="Proteomes" id="UP000049127"/>
    </source>
</evidence>
<accession>A0A0C7R7Y1</accession>
<dbReference type="Pfam" id="PF04203">
    <property type="entry name" value="Sortase"/>
    <property type="match status" value="1"/>
</dbReference>
<evidence type="ECO:0000256" key="2">
    <source>
        <dbReference type="PIRSR" id="PIRSR605754-1"/>
    </source>
</evidence>
<keyword evidence="1" id="KW-0378">Hydrolase</keyword>
<reference evidence="4 5" key="1">
    <citation type="submission" date="2015-01" db="EMBL/GenBank/DDBJ databases">
        <authorList>
            <person name="Aslett A.Martin."/>
            <person name="De Silva Nishadi"/>
        </authorList>
    </citation>
    <scope>NUCLEOTIDE SEQUENCE [LARGE SCALE GENOMIC DNA]</scope>
    <source>
        <strain evidence="4 5">R28058</strain>
    </source>
</reference>
<dbReference type="CDD" id="cd06166">
    <property type="entry name" value="Sortase_D_2"/>
    <property type="match status" value="1"/>
</dbReference>
<dbReference type="NCBIfam" id="TIGR01076">
    <property type="entry name" value="sortase_fam"/>
    <property type="match status" value="1"/>
</dbReference>
<dbReference type="Proteomes" id="UP000049127">
    <property type="component" value="Unassembled WGS sequence"/>
</dbReference>